<keyword evidence="2" id="KW-1185">Reference proteome</keyword>
<evidence type="ECO:0000313" key="2">
    <source>
        <dbReference type="Proteomes" id="UP000262802"/>
    </source>
</evidence>
<protein>
    <recommendedName>
        <fullName evidence="3">DUF3052 domain-containing protein</fullName>
    </recommendedName>
</protein>
<name>A0A3B7RBF2_9BACT</name>
<accession>A0A3B7RBF2</accession>
<organism evidence="1 2">
    <name type="scientific">Hymenobacter oligotrophus</name>
    <dbReference type="NCBI Taxonomy" id="2319843"/>
    <lineage>
        <taxon>Bacteria</taxon>
        <taxon>Pseudomonadati</taxon>
        <taxon>Bacteroidota</taxon>
        <taxon>Cytophagia</taxon>
        <taxon>Cytophagales</taxon>
        <taxon>Hymenobacteraceae</taxon>
        <taxon>Hymenobacter</taxon>
    </lineage>
</organism>
<dbReference type="OrthoDB" id="9800461at2"/>
<proteinExistence type="predicted"/>
<dbReference type="EMBL" id="CP032317">
    <property type="protein sequence ID" value="AYA36816.1"/>
    <property type="molecule type" value="Genomic_DNA"/>
</dbReference>
<sequence>MKSAVEKMLLKPGTVVLVLQLPADLQPLLADMRAQCTVVADAAAADNVDAALVFATQQAEIDQLAPQVAAVAAGDAAVWFAYPKGTSKMYRCDFNRDTGWAPLHALGFEPVRQIAIDDDWSALRFRRVEYIKQMTRATRRATQPQA</sequence>
<reference evidence="1 2" key="1">
    <citation type="submission" date="2018-09" db="EMBL/GenBank/DDBJ databases">
        <title>Hymenobacter medium sp. nov., isolated from R2A medium.</title>
        <authorList>
            <person name="Yingchao G."/>
        </authorList>
    </citation>
    <scope>NUCLEOTIDE SEQUENCE [LARGE SCALE GENOMIC DNA]</scope>
    <source>
        <strain evidence="2">sh-6</strain>
    </source>
</reference>
<evidence type="ECO:0000313" key="1">
    <source>
        <dbReference type="EMBL" id="AYA36816.1"/>
    </source>
</evidence>
<dbReference type="KEGG" id="hyh:D3Y59_06950"/>
<dbReference type="Proteomes" id="UP000262802">
    <property type="component" value="Chromosome"/>
</dbReference>
<gene>
    <name evidence="1" type="ORF">D3Y59_06950</name>
</gene>
<dbReference type="AlphaFoldDB" id="A0A3B7RBF2"/>
<dbReference type="RefSeq" id="WP_119444394.1">
    <property type="nucleotide sequence ID" value="NZ_CP032317.1"/>
</dbReference>
<evidence type="ECO:0008006" key="3">
    <source>
        <dbReference type="Google" id="ProtNLM"/>
    </source>
</evidence>